<dbReference type="InterPro" id="IPR006311">
    <property type="entry name" value="TAT_signal"/>
</dbReference>
<dbReference type="NCBIfam" id="TIGR01409">
    <property type="entry name" value="TAT_signal_seq"/>
    <property type="match status" value="1"/>
</dbReference>
<keyword evidence="7" id="KW-1185">Reference proteome</keyword>
<dbReference type="GO" id="GO:1901678">
    <property type="term" value="P:iron coordination entity transport"/>
    <property type="evidence" value="ECO:0007669"/>
    <property type="project" value="UniProtKB-ARBA"/>
</dbReference>
<organism evidence="6 7">
    <name type="scientific">Micromonospora pisi</name>
    <dbReference type="NCBI Taxonomy" id="589240"/>
    <lineage>
        <taxon>Bacteria</taxon>
        <taxon>Bacillati</taxon>
        <taxon>Actinomycetota</taxon>
        <taxon>Actinomycetes</taxon>
        <taxon>Micromonosporales</taxon>
        <taxon>Micromonosporaceae</taxon>
        <taxon>Micromonospora</taxon>
    </lineage>
</organism>
<dbReference type="InterPro" id="IPR002491">
    <property type="entry name" value="ABC_transptr_periplasmic_BD"/>
</dbReference>
<proteinExistence type="inferred from homology"/>
<comment type="subcellular location">
    <subcellularLocation>
        <location evidence="1">Cell envelope</location>
    </subcellularLocation>
</comment>
<comment type="caution">
    <text evidence="6">The sequence shown here is derived from an EMBL/GenBank/DDBJ whole genome shotgun (WGS) entry which is preliminary data.</text>
</comment>
<evidence type="ECO:0000256" key="1">
    <source>
        <dbReference type="ARBA" id="ARBA00004196"/>
    </source>
</evidence>
<dbReference type="PROSITE" id="PS50983">
    <property type="entry name" value="FE_B12_PBP"/>
    <property type="match status" value="1"/>
</dbReference>
<dbReference type="SUPFAM" id="SSF53807">
    <property type="entry name" value="Helical backbone' metal receptor"/>
    <property type="match status" value="1"/>
</dbReference>
<dbReference type="InterPro" id="IPR019546">
    <property type="entry name" value="TAT_signal_bac_arc"/>
</dbReference>
<reference evidence="6 7" key="1">
    <citation type="submission" date="2018-10" db="EMBL/GenBank/DDBJ databases">
        <title>Sequencing the genomes of 1000 actinobacteria strains.</title>
        <authorList>
            <person name="Klenk H.-P."/>
        </authorList>
    </citation>
    <scope>NUCLEOTIDE SEQUENCE [LARGE SCALE GENOMIC DNA]</scope>
    <source>
        <strain evidence="6 7">DSM 45175</strain>
    </source>
</reference>
<evidence type="ECO:0000259" key="5">
    <source>
        <dbReference type="PROSITE" id="PS50983"/>
    </source>
</evidence>
<name>A0A495JIZ3_9ACTN</name>
<gene>
    <name evidence="6" type="ORF">BDK92_2974</name>
</gene>
<dbReference type="OrthoDB" id="7941913at2"/>
<accession>A0A495JIZ3</accession>
<dbReference type="PANTHER" id="PTHR30532">
    <property type="entry name" value="IRON III DICITRATE-BINDING PERIPLASMIC PROTEIN"/>
    <property type="match status" value="1"/>
</dbReference>
<protein>
    <submittedName>
        <fullName evidence="6">Iron complex transport system substrate-binding protein</fullName>
    </submittedName>
</protein>
<keyword evidence="3" id="KW-0813">Transport</keyword>
<evidence type="ECO:0000256" key="4">
    <source>
        <dbReference type="ARBA" id="ARBA00022729"/>
    </source>
</evidence>
<evidence type="ECO:0000256" key="3">
    <source>
        <dbReference type="ARBA" id="ARBA00022448"/>
    </source>
</evidence>
<dbReference type="Pfam" id="PF01497">
    <property type="entry name" value="Peripla_BP_2"/>
    <property type="match status" value="1"/>
</dbReference>
<evidence type="ECO:0000313" key="6">
    <source>
        <dbReference type="EMBL" id="RKR88645.1"/>
    </source>
</evidence>
<dbReference type="Proteomes" id="UP000277671">
    <property type="component" value="Unassembled WGS sequence"/>
</dbReference>
<sequence length="341" mass="36339">MSSHLLTRRGFLQGVGATGVLLGLAACGDSGSTSVDGDGPSGAGQSFRYTDGRGRTVELAARPTRVVAQSSAAAALWDAGFQVAGVYGELGTTDGKLNYQAGNIDVTKVEVVGKTYGEFNLERYAALRPELLVDLSFDDKSLWYVPESSADKVYALAPSIGMKMPGLDLPAIIDNFMTLAGQLGADPDAAPVKAARSEYDAAVNEVRPAITAKPGLRIAAISRDPDKLYIADPNAHPDLKHLASLGATFVTPSRQMKPGEYFEEISWEQVGRYPADMIIFDGREVPGVAETAGKIPTWTNLAAVRADQVFRWRPAAPYSYAATAPIYREVAGWLNKAKPLG</sequence>
<evidence type="ECO:0000256" key="2">
    <source>
        <dbReference type="ARBA" id="ARBA00008814"/>
    </source>
</evidence>
<keyword evidence="4" id="KW-0732">Signal</keyword>
<dbReference type="RefSeq" id="WP_121157244.1">
    <property type="nucleotide sequence ID" value="NZ_RBKT01000001.1"/>
</dbReference>
<dbReference type="AlphaFoldDB" id="A0A495JIZ3"/>
<dbReference type="Gene3D" id="3.40.50.1980">
    <property type="entry name" value="Nitrogenase molybdenum iron protein domain"/>
    <property type="match status" value="2"/>
</dbReference>
<dbReference type="PROSITE" id="PS51318">
    <property type="entry name" value="TAT"/>
    <property type="match status" value="1"/>
</dbReference>
<dbReference type="PANTHER" id="PTHR30532:SF24">
    <property type="entry name" value="FERRIC ENTEROBACTIN-BINDING PERIPLASMIC PROTEIN FEPB"/>
    <property type="match status" value="1"/>
</dbReference>
<evidence type="ECO:0000313" key="7">
    <source>
        <dbReference type="Proteomes" id="UP000277671"/>
    </source>
</evidence>
<dbReference type="EMBL" id="RBKT01000001">
    <property type="protein sequence ID" value="RKR88645.1"/>
    <property type="molecule type" value="Genomic_DNA"/>
</dbReference>
<dbReference type="GO" id="GO:0030288">
    <property type="term" value="C:outer membrane-bounded periplasmic space"/>
    <property type="evidence" value="ECO:0007669"/>
    <property type="project" value="TreeGrafter"/>
</dbReference>
<dbReference type="InterPro" id="IPR051313">
    <property type="entry name" value="Bact_iron-sidero_bind"/>
</dbReference>
<comment type="similarity">
    <text evidence="2">Belongs to the bacterial solute-binding protein 8 family.</text>
</comment>
<feature type="domain" description="Fe/B12 periplasmic-binding" evidence="5">
    <location>
        <begin position="55"/>
        <end position="341"/>
    </location>
</feature>